<proteinExistence type="predicted"/>
<name>A0AAD6IXC1_DREDA</name>
<accession>A0AAD6IXC1</accession>
<feature type="compositionally biased region" description="Low complexity" evidence="1">
    <location>
        <begin position="30"/>
        <end position="42"/>
    </location>
</feature>
<feature type="compositionally biased region" description="Basic residues" evidence="1">
    <location>
        <begin position="1"/>
        <end position="12"/>
    </location>
</feature>
<sequence>MPAAWHRQHRHQTRLEDDEQSTAITHRLASKPAKARPAGRPANGTGVAQQQPGPSAALRFPSRDSAMAMDSD</sequence>
<keyword evidence="3" id="KW-1185">Reference proteome</keyword>
<evidence type="ECO:0000313" key="2">
    <source>
        <dbReference type="EMBL" id="KAJ6260433.1"/>
    </source>
</evidence>
<evidence type="ECO:0000256" key="1">
    <source>
        <dbReference type="SAM" id="MobiDB-lite"/>
    </source>
</evidence>
<dbReference type="AlphaFoldDB" id="A0AAD6IXC1"/>
<gene>
    <name evidence="2" type="ORF">Dda_4659</name>
</gene>
<dbReference type="Proteomes" id="UP001221413">
    <property type="component" value="Unassembled WGS sequence"/>
</dbReference>
<evidence type="ECO:0000313" key="3">
    <source>
        <dbReference type="Proteomes" id="UP001221413"/>
    </source>
</evidence>
<dbReference type="EMBL" id="JAQGDS010000005">
    <property type="protein sequence ID" value="KAJ6260433.1"/>
    <property type="molecule type" value="Genomic_DNA"/>
</dbReference>
<protein>
    <submittedName>
        <fullName evidence="2">Uncharacterized protein</fullName>
    </submittedName>
</protein>
<organism evidence="2 3">
    <name type="scientific">Drechslerella dactyloides</name>
    <name type="common">Nematode-trapping fungus</name>
    <name type="synonym">Arthrobotrys dactyloides</name>
    <dbReference type="NCBI Taxonomy" id="74499"/>
    <lineage>
        <taxon>Eukaryota</taxon>
        <taxon>Fungi</taxon>
        <taxon>Dikarya</taxon>
        <taxon>Ascomycota</taxon>
        <taxon>Pezizomycotina</taxon>
        <taxon>Orbiliomycetes</taxon>
        <taxon>Orbiliales</taxon>
        <taxon>Orbiliaceae</taxon>
        <taxon>Drechslerella</taxon>
    </lineage>
</organism>
<reference evidence="2" key="1">
    <citation type="submission" date="2023-01" db="EMBL/GenBank/DDBJ databases">
        <title>The chitinases involved in constricting ring structure development in the nematode-trapping fungus Drechslerella dactyloides.</title>
        <authorList>
            <person name="Wang R."/>
            <person name="Zhang L."/>
            <person name="Tang P."/>
            <person name="Li S."/>
            <person name="Liang L."/>
        </authorList>
    </citation>
    <scope>NUCLEOTIDE SEQUENCE</scope>
    <source>
        <strain evidence="2">YMF1.00031</strain>
    </source>
</reference>
<feature type="region of interest" description="Disordered" evidence="1">
    <location>
        <begin position="1"/>
        <end position="72"/>
    </location>
</feature>
<comment type="caution">
    <text evidence="2">The sequence shown here is derived from an EMBL/GenBank/DDBJ whole genome shotgun (WGS) entry which is preliminary data.</text>
</comment>